<dbReference type="GO" id="GO:0046656">
    <property type="term" value="P:folic acid biosynthetic process"/>
    <property type="evidence" value="ECO:0007669"/>
    <property type="project" value="UniProtKB-UniRule"/>
</dbReference>
<evidence type="ECO:0000256" key="1">
    <source>
        <dbReference type="ARBA" id="ARBA00001353"/>
    </source>
</evidence>
<dbReference type="UniPathway" id="UPA00077">
    <property type="reaction ID" value="UER00154"/>
</dbReference>
<comment type="similarity">
    <text evidence="3 6">Belongs to the DHNA family.</text>
</comment>
<dbReference type="Pfam" id="PF02152">
    <property type="entry name" value="FolB"/>
    <property type="match status" value="1"/>
</dbReference>
<dbReference type="NCBIfam" id="TIGR00526">
    <property type="entry name" value="folB_dom"/>
    <property type="match status" value="1"/>
</dbReference>
<dbReference type="AlphaFoldDB" id="A0A1G4G6F0"/>
<dbReference type="SMART" id="SM00905">
    <property type="entry name" value="FolB"/>
    <property type="match status" value="1"/>
</dbReference>
<dbReference type="SUPFAM" id="SSF55620">
    <property type="entry name" value="Tetrahydrobiopterin biosynthesis enzymes-like"/>
    <property type="match status" value="1"/>
</dbReference>
<keyword evidence="5 6" id="KW-0456">Lyase</keyword>
<dbReference type="KEGG" id="pmuc:ING2E5A_1289"/>
<protein>
    <recommendedName>
        <fullName evidence="6">7,8-dihydroneopterin aldolase</fullName>
        <ecNumber evidence="6">4.1.2.25</ecNumber>
    </recommendedName>
</protein>
<dbReference type="STRING" id="1642646.ING2E5A_1289"/>
<name>A0A1G4G6F0_9BACT</name>
<evidence type="ECO:0000313" key="8">
    <source>
        <dbReference type="EMBL" id="SCM57331.1"/>
    </source>
</evidence>
<dbReference type="EMBL" id="LT608328">
    <property type="protein sequence ID" value="SCM57331.1"/>
    <property type="molecule type" value="Genomic_DNA"/>
</dbReference>
<evidence type="ECO:0000259" key="7">
    <source>
        <dbReference type="SMART" id="SM00905"/>
    </source>
</evidence>
<evidence type="ECO:0000256" key="2">
    <source>
        <dbReference type="ARBA" id="ARBA00005013"/>
    </source>
</evidence>
<comment type="catalytic activity">
    <reaction evidence="1 6">
        <text>7,8-dihydroneopterin = 6-hydroxymethyl-7,8-dihydropterin + glycolaldehyde</text>
        <dbReference type="Rhea" id="RHEA:10540"/>
        <dbReference type="ChEBI" id="CHEBI:17001"/>
        <dbReference type="ChEBI" id="CHEBI:17071"/>
        <dbReference type="ChEBI" id="CHEBI:44841"/>
        <dbReference type="EC" id="4.1.2.25"/>
    </reaction>
</comment>
<proteinExistence type="inferred from homology"/>
<dbReference type="InterPro" id="IPR006156">
    <property type="entry name" value="Dihydroneopterin_aldolase"/>
</dbReference>
<keyword evidence="9" id="KW-1185">Reference proteome</keyword>
<evidence type="ECO:0000313" key="9">
    <source>
        <dbReference type="Proteomes" id="UP000178485"/>
    </source>
</evidence>
<dbReference type="NCBIfam" id="TIGR00525">
    <property type="entry name" value="folB"/>
    <property type="match status" value="1"/>
</dbReference>
<dbReference type="Gene3D" id="3.30.1130.10">
    <property type="match status" value="1"/>
</dbReference>
<dbReference type="RefSeq" id="WP_071136658.1">
    <property type="nucleotide sequence ID" value="NZ_DUQN01000029.1"/>
</dbReference>
<dbReference type="GO" id="GO:0004150">
    <property type="term" value="F:dihydroneopterin aldolase activity"/>
    <property type="evidence" value="ECO:0007669"/>
    <property type="project" value="UniProtKB-UniRule"/>
</dbReference>
<dbReference type="GO" id="GO:0005737">
    <property type="term" value="C:cytoplasm"/>
    <property type="evidence" value="ECO:0007669"/>
    <property type="project" value="TreeGrafter"/>
</dbReference>
<dbReference type="InterPro" id="IPR006157">
    <property type="entry name" value="FolB_dom"/>
</dbReference>
<comment type="pathway">
    <text evidence="2 6">Cofactor biosynthesis; tetrahydrofolate biosynthesis; 2-amino-4-hydroxy-6-hydroxymethyl-7,8-dihydropteridine diphosphate from 7,8-dihydroneopterin triphosphate: step 3/4.</text>
</comment>
<dbReference type="PANTHER" id="PTHR42844:SF1">
    <property type="entry name" value="DIHYDRONEOPTERIN ALDOLASE 1-RELATED"/>
    <property type="match status" value="1"/>
</dbReference>
<reference evidence="8 9" key="1">
    <citation type="submission" date="2016-08" db="EMBL/GenBank/DDBJ databases">
        <authorList>
            <person name="Seilhamer J.J."/>
        </authorList>
    </citation>
    <scope>NUCLEOTIDE SEQUENCE [LARGE SCALE GENOMIC DNA]</scope>
    <source>
        <strain evidence="8">ING2-E5A</strain>
    </source>
</reference>
<sequence length="123" mass="13627">MQITIKLKKMRFYAYHGLLPQERITGNNFVVEIIFTADVARSLESDNVDDTINYAAVYNLVKAEMAKPSRLLEHVAGRIFSKIKASFPEITSLKVALAKLNPPVGGEVDASEVIITDNGHPQL</sequence>
<dbReference type="Proteomes" id="UP000178485">
    <property type="component" value="Chromosome i"/>
</dbReference>
<evidence type="ECO:0000256" key="3">
    <source>
        <dbReference type="ARBA" id="ARBA00005708"/>
    </source>
</evidence>
<organism evidence="8 9">
    <name type="scientific">Petrimonas mucosa</name>
    <dbReference type="NCBI Taxonomy" id="1642646"/>
    <lineage>
        <taxon>Bacteria</taxon>
        <taxon>Pseudomonadati</taxon>
        <taxon>Bacteroidota</taxon>
        <taxon>Bacteroidia</taxon>
        <taxon>Bacteroidales</taxon>
        <taxon>Dysgonomonadaceae</taxon>
        <taxon>Petrimonas</taxon>
    </lineage>
</organism>
<accession>A0A1G4G6F0</accession>
<dbReference type="EC" id="4.1.2.25" evidence="6"/>
<dbReference type="GO" id="GO:0046654">
    <property type="term" value="P:tetrahydrofolate biosynthetic process"/>
    <property type="evidence" value="ECO:0007669"/>
    <property type="project" value="UniProtKB-UniRule"/>
</dbReference>
<evidence type="ECO:0000256" key="4">
    <source>
        <dbReference type="ARBA" id="ARBA00022909"/>
    </source>
</evidence>
<dbReference type="InterPro" id="IPR043133">
    <property type="entry name" value="GTP-CH-I_C/QueF"/>
</dbReference>
<evidence type="ECO:0000256" key="6">
    <source>
        <dbReference type="RuleBase" id="RU362079"/>
    </source>
</evidence>
<evidence type="ECO:0000256" key="5">
    <source>
        <dbReference type="ARBA" id="ARBA00023239"/>
    </source>
</evidence>
<keyword evidence="4 6" id="KW-0289">Folate biosynthesis</keyword>
<dbReference type="PANTHER" id="PTHR42844">
    <property type="entry name" value="DIHYDRONEOPTERIN ALDOLASE 1-RELATED"/>
    <property type="match status" value="1"/>
</dbReference>
<comment type="function">
    <text evidence="6">Catalyzes the conversion of 7,8-dihydroneopterin to 6-hydroxymethyl-7,8-dihydropterin.</text>
</comment>
<gene>
    <name evidence="8" type="primary">folB</name>
    <name evidence="8" type="ORF">ING2E5A_1289</name>
</gene>
<feature type="domain" description="Dihydroneopterin aldolase/epimerase" evidence="7">
    <location>
        <begin position="5"/>
        <end position="117"/>
    </location>
</feature>